<evidence type="ECO:0000313" key="4">
    <source>
        <dbReference type="Proteomes" id="UP001139887"/>
    </source>
</evidence>
<name>A0A9W8I9B0_9FUNG</name>
<dbReference type="Gene3D" id="3.40.50.1820">
    <property type="entry name" value="alpha/beta hydrolase"/>
    <property type="match status" value="1"/>
</dbReference>
<evidence type="ECO:0000256" key="1">
    <source>
        <dbReference type="ARBA" id="ARBA00022801"/>
    </source>
</evidence>
<dbReference type="InterPro" id="IPR050593">
    <property type="entry name" value="LovG"/>
</dbReference>
<keyword evidence="4" id="KW-1185">Reference proteome</keyword>
<dbReference type="GO" id="GO:0090560">
    <property type="term" value="F:2-(3-amino-3-carboxypropyl)histidine synthase activity"/>
    <property type="evidence" value="ECO:0007669"/>
    <property type="project" value="UniProtKB-EC"/>
</dbReference>
<dbReference type="OrthoDB" id="414698at2759"/>
<dbReference type="GO" id="GO:0016787">
    <property type="term" value="F:hydrolase activity"/>
    <property type="evidence" value="ECO:0007669"/>
    <property type="project" value="UniProtKB-KW"/>
</dbReference>
<dbReference type="PANTHER" id="PTHR48070">
    <property type="entry name" value="ESTERASE OVCA2"/>
    <property type="match status" value="1"/>
</dbReference>
<evidence type="ECO:0000259" key="2">
    <source>
        <dbReference type="Pfam" id="PF03959"/>
    </source>
</evidence>
<feature type="domain" description="Serine hydrolase" evidence="2">
    <location>
        <begin position="4"/>
        <end position="220"/>
    </location>
</feature>
<gene>
    <name evidence="3" type="primary">OVCA2_2</name>
    <name evidence="3" type="ORF">IWW36_003913</name>
</gene>
<dbReference type="PANTHER" id="PTHR48070:SF6">
    <property type="entry name" value="ESTERASE OVCA2"/>
    <property type="match status" value="1"/>
</dbReference>
<sequence length="232" mass="25902">MQQKALRVLCLHGYTQNAQKFRDRTGPFRRSLKRVLDLTYVTAPHTATDFDLPENTKEESNGPAAAWWNRSSNNPWHDVEVSVRFLNRTIQEQGPFDAVVGFSQGAGMAAILLALVQAAHCRQSINDPELQTLVGELSGCPPPRFALLFAGFYPDFKQFDSLVCGDQGPIQVPSLHVVGRQDAIVPMDRGLQLAAQGFVSAQIEEHEGGHFMPSNAAWRKRYQQFIEQVLLN</sequence>
<dbReference type="EC" id="2.5.1.108" evidence="3"/>
<dbReference type="SUPFAM" id="SSF53474">
    <property type="entry name" value="alpha/beta-Hydrolases"/>
    <property type="match status" value="1"/>
</dbReference>
<evidence type="ECO:0000313" key="3">
    <source>
        <dbReference type="EMBL" id="KAJ2847319.1"/>
    </source>
</evidence>
<proteinExistence type="predicted"/>
<dbReference type="GO" id="GO:0005634">
    <property type="term" value="C:nucleus"/>
    <property type="evidence" value="ECO:0007669"/>
    <property type="project" value="TreeGrafter"/>
</dbReference>
<keyword evidence="1" id="KW-0378">Hydrolase</keyword>
<accession>A0A9W8I9B0</accession>
<comment type="caution">
    <text evidence="3">The sequence shown here is derived from an EMBL/GenBank/DDBJ whole genome shotgun (WGS) entry which is preliminary data.</text>
</comment>
<dbReference type="Pfam" id="PF03959">
    <property type="entry name" value="FSH1"/>
    <property type="match status" value="1"/>
</dbReference>
<keyword evidence="3" id="KW-0808">Transferase</keyword>
<dbReference type="GO" id="GO:0005737">
    <property type="term" value="C:cytoplasm"/>
    <property type="evidence" value="ECO:0007669"/>
    <property type="project" value="TreeGrafter"/>
</dbReference>
<dbReference type="AlphaFoldDB" id="A0A9W8I9B0"/>
<protein>
    <submittedName>
        <fullName evidence="3">Ovarian cancer-associated protein 2</fullName>
        <ecNumber evidence="3">2.5.1.108</ecNumber>
    </submittedName>
</protein>
<dbReference type="EMBL" id="JANBUW010000338">
    <property type="protein sequence ID" value="KAJ2847319.1"/>
    <property type="molecule type" value="Genomic_DNA"/>
</dbReference>
<dbReference type="Proteomes" id="UP001139887">
    <property type="component" value="Unassembled WGS sequence"/>
</dbReference>
<dbReference type="InterPro" id="IPR029058">
    <property type="entry name" value="AB_hydrolase_fold"/>
</dbReference>
<organism evidence="3 4">
    <name type="scientific">Coemansia brasiliensis</name>
    <dbReference type="NCBI Taxonomy" id="2650707"/>
    <lineage>
        <taxon>Eukaryota</taxon>
        <taxon>Fungi</taxon>
        <taxon>Fungi incertae sedis</taxon>
        <taxon>Zoopagomycota</taxon>
        <taxon>Kickxellomycotina</taxon>
        <taxon>Kickxellomycetes</taxon>
        <taxon>Kickxellales</taxon>
        <taxon>Kickxellaceae</taxon>
        <taxon>Coemansia</taxon>
    </lineage>
</organism>
<dbReference type="InterPro" id="IPR005645">
    <property type="entry name" value="FSH-like_dom"/>
</dbReference>
<reference evidence="3" key="1">
    <citation type="submission" date="2022-07" db="EMBL/GenBank/DDBJ databases">
        <title>Phylogenomic reconstructions and comparative analyses of Kickxellomycotina fungi.</title>
        <authorList>
            <person name="Reynolds N.K."/>
            <person name="Stajich J.E."/>
            <person name="Barry K."/>
            <person name="Grigoriev I.V."/>
            <person name="Crous P."/>
            <person name="Smith M.E."/>
        </authorList>
    </citation>
    <scope>NUCLEOTIDE SEQUENCE</scope>
    <source>
        <strain evidence="3">NRRL 1566</strain>
    </source>
</reference>